<dbReference type="PANTHER" id="PTHR43107:SF4">
    <property type="entry name" value="LONG-CHAIN FATTY ACID TRANSPORT PROTEIN 2"/>
    <property type="match status" value="1"/>
</dbReference>
<name>A0A851D0A1_TODME</name>
<protein>
    <submittedName>
        <fullName evidence="3">S27A5 synthetase</fullName>
    </submittedName>
</protein>
<dbReference type="GO" id="GO:0008206">
    <property type="term" value="P:bile acid metabolic process"/>
    <property type="evidence" value="ECO:0007669"/>
    <property type="project" value="TreeGrafter"/>
</dbReference>
<sequence>QAALEITGTFKQCKSNLVREGFDPALVRDPLFVRHDPKKSYVPLDASTYAAILDGKFNL</sequence>
<dbReference type="GO" id="GO:0005789">
    <property type="term" value="C:endoplasmic reticulum membrane"/>
    <property type="evidence" value="ECO:0007669"/>
    <property type="project" value="TreeGrafter"/>
</dbReference>
<gene>
    <name evidence="3" type="primary">Slc27a5</name>
    <name evidence="3" type="ORF">TODMEX_R10308</name>
</gene>
<comment type="similarity">
    <text evidence="1">Belongs to the ATP-dependent AMP-binding enzyme family.</text>
</comment>
<feature type="non-terminal residue" evidence="3">
    <location>
        <position position="59"/>
    </location>
</feature>
<dbReference type="GO" id="GO:0044539">
    <property type="term" value="P:long-chain fatty acid import into cell"/>
    <property type="evidence" value="ECO:0007669"/>
    <property type="project" value="TreeGrafter"/>
</dbReference>
<organism evidence="3 4">
    <name type="scientific">Todus mexicanus</name>
    <name type="common">Puerto Rican tody</name>
    <dbReference type="NCBI Taxonomy" id="135184"/>
    <lineage>
        <taxon>Eukaryota</taxon>
        <taxon>Metazoa</taxon>
        <taxon>Chordata</taxon>
        <taxon>Craniata</taxon>
        <taxon>Vertebrata</taxon>
        <taxon>Euteleostomi</taxon>
        <taxon>Archelosauria</taxon>
        <taxon>Archosauria</taxon>
        <taxon>Dinosauria</taxon>
        <taxon>Saurischia</taxon>
        <taxon>Theropoda</taxon>
        <taxon>Coelurosauria</taxon>
        <taxon>Aves</taxon>
        <taxon>Neognathae</taxon>
        <taxon>Neoaves</taxon>
        <taxon>Telluraves</taxon>
        <taxon>Coraciimorphae</taxon>
        <taxon>Coraciiformes</taxon>
        <taxon>Todidae</taxon>
        <taxon>Todus</taxon>
    </lineage>
</organism>
<keyword evidence="2" id="KW-0436">Ligase</keyword>
<dbReference type="GO" id="GO:0005886">
    <property type="term" value="C:plasma membrane"/>
    <property type="evidence" value="ECO:0007669"/>
    <property type="project" value="TreeGrafter"/>
</dbReference>
<keyword evidence="4" id="KW-1185">Reference proteome</keyword>
<accession>A0A851D0A1</accession>
<dbReference type="OrthoDB" id="288590at2759"/>
<dbReference type="AlphaFoldDB" id="A0A851D0A1"/>
<dbReference type="GO" id="GO:0005324">
    <property type="term" value="F:long-chain fatty acid transmembrane transporter activity"/>
    <property type="evidence" value="ECO:0007669"/>
    <property type="project" value="TreeGrafter"/>
</dbReference>
<dbReference type="EMBL" id="WEIS01002743">
    <property type="protein sequence ID" value="NWI62208.1"/>
    <property type="molecule type" value="Genomic_DNA"/>
</dbReference>
<evidence type="ECO:0000313" key="3">
    <source>
        <dbReference type="EMBL" id="NWI62208.1"/>
    </source>
</evidence>
<reference evidence="3" key="1">
    <citation type="submission" date="2019-10" db="EMBL/GenBank/DDBJ databases">
        <title>Bird 10,000 Genomes (B10K) Project - Family phase.</title>
        <authorList>
            <person name="Zhang G."/>
        </authorList>
    </citation>
    <scope>NUCLEOTIDE SEQUENCE</scope>
    <source>
        <strain evidence="3">B10K-DU-002-69</strain>
        <tissue evidence="3">Muscle</tissue>
    </source>
</reference>
<evidence type="ECO:0000256" key="2">
    <source>
        <dbReference type="ARBA" id="ARBA00022598"/>
    </source>
</evidence>
<dbReference type="GO" id="GO:0004467">
    <property type="term" value="F:long-chain fatty acid-CoA ligase activity"/>
    <property type="evidence" value="ECO:0007669"/>
    <property type="project" value="TreeGrafter"/>
</dbReference>
<feature type="non-terminal residue" evidence="3">
    <location>
        <position position="1"/>
    </location>
</feature>
<dbReference type="Proteomes" id="UP000660247">
    <property type="component" value="Unassembled WGS sequence"/>
</dbReference>
<evidence type="ECO:0000313" key="4">
    <source>
        <dbReference type="Proteomes" id="UP000660247"/>
    </source>
</evidence>
<evidence type="ECO:0000256" key="1">
    <source>
        <dbReference type="ARBA" id="ARBA00006432"/>
    </source>
</evidence>
<comment type="caution">
    <text evidence="3">The sequence shown here is derived from an EMBL/GenBank/DDBJ whole genome shotgun (WGS) entry which is preliminary data.</text>
</comment>
<dbReference type="PANTHER" id="PTHR43107">
    <property type="entry name" value="LONG-CHAIN FATTY ACID TRANSPORT PROTEIN"/>
    <property type="match status" value="1"/>
</dbReference>
<proteinExistence type="inferred from homology"/>